<proteinExistence type="predicted"/>
<dbReference type="EMBL" id="WUQX01000001">
    <property type="protein sequence ID" value="MXP77261.1"/>
    <property type="molecule type" value="Genomic_DNA"/>
</dbReference>
<accession>A0A7X3SKC9</accession>
<name>A0A7X3SKC9_9FIRM</name>
<keyword evidence="2" id="KW-1185">Reference proteome</keyword>
<evidence type="ECO:0000313" key="1">
    <source>
        <dbReference type="EMBL" id="MXP77261.1"/>
    </source>
</evidence>
<dbReference type="Proteomes" id="UP000460412">
    <property type="component" value="Unassembled WGS sequence"/>
</dbReference>
<sequence length="71" mass="8958">MTEKKLRHRYQKGRSMFDPYYSRIQELLFSGKSIKDTYEYVEKYFKVYSTYGNFRSYVKRRKLDWFMPMKI</sequence>
<evidence type="ECO:0008006" key="3">
    <source>
        <dbReference type="Google" id="ProtNLM"/>
    </source>
</evidence>
<gene>
    <name evidence="1" type="ORF">GN277_18325</name>
</gene>
<comment type="caution">
    <text evidence="1">The sequence shown here is derived from an EMBL/GenBank/DDBJ whole genome shotgun (WGS) entry which is preliminary data.</text>
</comment>
<protein>
    <recommendedName>
        <fullName evidence="3">Transposase</fullName>
    </recommendedName>
</protein>
<dbReference type="AlphaFoldDB" id="A0A7X3SKC9"/>
<reference evidence="1 2" key="1">
    <citation type="submission" date="2019-12" db="EMBL/GenBank/DDBJ databases">
        <title>Sporaefaciens musculi gen. nov., sp. nov., a novel bacterium isolated from the caecum of an obese mouse.</title>
        <authorList>
            <person name="Rasmussen T.S."/>
            <person name="Streidl T."/>
            <person name="Hitch T.C.A."/>
            <person name="Wortmann E."/>
            <person name="Deptula P."/>
            <person name="Hansen M."/>
            <person name="Nielsen D.S."/>
            <person name="Clavel T."/>
            <person name="Vogensen F.K."/>
        </authorList>
    </citation>
    <scope>NUCLEOTIDE SEQUENCE [LARGE SCALE GENOMIC DNA]</scope>
    <source>
        <strain evidence="1 2">WCA-9-b2</strain>
    </source>
</reference>
<organism evidence="1 2">
    <name type="scientific">Sporofaciens musculi</name>
    <dbReference type="NCBI Taxonomy" id="2681861"/>
    <lineage>
        <taxon>Bacteria</taxon>
        <taxon>Bacillati</taxon>
        <taxon>Bacillota</taxon>
        <taxon>Clostridia</taxon>
        <taxon>Lachnospirales</taxon>
        <taxon>Lachnospiraceae</taxon>
        <taxon>Sporofaciens</taxon>
    </lineage>
</organism>
<dbReference type="RefSeq" id="WP_159752443.1">
    <property type="nucleotide sequence ID" value="NZ_CATIYY010000172.1"/>
</dbReference>
<evidence type="ECO:0000313" key="2">
    <source>
        <dbReference type="Proteomes" id="UP000460412"/>
    </source>
</evidence>